<dbReference type="Proteomes" id="UP000093309">
    <property type="component" value="Unassembled WGS sequence"/>
</dbReference>
<reference evidence="3" key="1">
    <citation type="submission" date="2016-05" db="EMBL/GenBank/DDBJ databases">
        <title>Paenibacillus oryzae. sp. nov., isolated from the rice root.</title>
        <authorList>
            <person name="Zhang J."/>
            <person name="Zhang X."/>
        </authorList>
    </citation>
    <scope>NUCLEOTIDE SEQUENCE [LARGE SCALE GENOMIC DNA]</scope>
    <source>
        <strain evidence="3">KCTC13222</strain>
    </source>
</reference>
<dbReference type="PROSITE" id="PS51272">
    <property type="entry name" value="SLH"/>
    <property type="match status" value="3"/>
</dbReference>
<proteinExistence type="predicted"/>
<dbReference type="STRING" id="512399.A8709_20530"/>
<feature type="domain" description="SLH" evidence="1">
    <location>
        <begin position="1066"/>
        <end position="1129"/>
    </location>
</feature>
<evidence type="ECO:0000259" key="1">
    <source>
        <dbReference type="PROSITE" id="PS51272"/>
    </source>
</evidence>
<evidence type="ECO:0000313" key="3">
    <source>
        <dbReference type="Proteomes" id="UP000093309"/>
    </source>
</evidence>
<keyword evidence="3" id="KW-1185">Reference proteome</keyword>
<evidence type="ECO:0000313" key="2">
    <source>
        <dbReference type="EMBL" id="OCT13212.1"/>
    </source>
</evidence>
<accession>A0A1C0ZYM2</accession>
<protein>
    <recommendedName>
        <fullName evidence="1">SLH domain-containing protein</fullName>
    </recommendedName>
</protein>
<feature type="domain" description="SLH" evidence="1">
    <location>
        <begin position="1149"/>
        <end position="1212"/>
    </location>
</feature>
<gene>
    <name evidence="2" type="ORF">A8709_20530</name>
</gene>
<dbReference type="EMBL" id="LYPC01000025">
    <property type="protein sequence ID" value="OCT13212.1"/>
    <property type="molecule type" value="Genomic_DNA"/>
</dbReference>
<comment type="caution">
    <text evidence="2">The sequence shown here is derived from an EMBL/GenBank/DDBJ whole genome shotgun (WGS) entry which is preliminary data.</text>
</comment>
<organism evidence="2 3">
    <name type="scientific">Paenibacillus pectinilyticus</name>
    <dbReference type="NCBI Taxonomy" id="512399"/>
    <lineage>
        <taxon>Bacteria</taxon>
        <taxon>Bacillati</taxon>
        <taxon>Bacillota</taxon>
        <taxon>Bacilli</taxon>
        <taxon>Bacillales</taxon>
        <taxon>Paenibacillaceae</taxon>
        <taxon>Paenibacillus</taxon>
    </lineage>
</organism>
<name>A0A1C0ZYM2_9BACL</name>
<feature type="domain" description="SLH" evidence="1">
    <location>
        <begin position="1218"/>
        <end position="1289"/>
    </location>
</feature>
<dbReference type="Pfam" id="PF00395">
    <property type="entry name" value="SLH"/>
    <property type="match status" value="3"/>
</dbReference>
<dbReference type="InterPro" id="IPR001119">
    <property type="entry name" value="SLH_dom"/>
</dbReference>
<sequence>MVLSMLPTLAANAAGTITVTNLYSPDPGVAINDSLIDRFTLNPINVDFLINGIADDQISNIFYEIYNVNTSQTTTNATNKAVKSTTNSNEASFKNVQLTTGLNKITIKYGSGGSIASSPSYAYYTPVTNITKLKINGDDFVDGGFYPKQAPYSGVSITGTSSNATEVEASLQGSTFQPSAFINGDFTFITNTNRTNEVNFRPGDNVVTFAAKNTTNFYKATRSFVYDNGQAFAYNANVGLIGQLDANGGAQIYSKLVDSPNLQDDTIADVSISSSFKIPLTSIGVSQYVYADVSSTGVGAANLHFDFTNTLNNPTVTTTGNLNSSTPTVPTVPTASITKSASSTSAYNIYDITGSLPINKGATYQELVFKFTDTNGGVTYSKYNYSYVNPNQAYVDHVGLTRKASAGGASYEAIMSESGTTQLTDFPASLRVYTNSVAKYVKIELNGTIYNTGADPNDPSVVLYPTITTTTGSVYADINLQGIADGPVTMKITPYDTNRAPYTAGVKQYDLIVSGAPYVIVNNIFNGIVVNNAAKLTCPSVSGSVPCVTGRVVNLPAAEYPKVVYTLNDKQLSVDATTEQPTVANNGTFTLTKALINKFVQSDGKTDGKYTLKIALNIGGQLITSSSVDIFILSDDVPVVNNLKPVETDPLNPEFIAGSLPDTFVTRAPSVQFRGQVLNSIVNPGTGLPGTTLYLRKAASTSVTGTQIVGLNSTQYVKPVQDFDSVVYNMTEYGDYVFELVAANGTSGSTANKLITITREPVPYDFIAPKRNQIIKNSKGVDQANINQNFYMLEILADKADSVTIGKDQAILDKATGHFFYEVRNLKVGANEIKFVVTRGTGKTNGSIVLFNTDTGIEGASYKAPLASNMKIFNGDIDLKFPKDTKLMRNDRTNATQYITTDRQILFGIANNDDGRIDKLNESTGWKQLLIEPTGHFRPASKRFWVDAGIIPVNANSTNSSLQQAFLGGGILPNTTDPKLTPFYNRNYNDLVMPTERGTLTLKYDSNIRDDAWKYLTVYQYGYFNNATGQGPATPSWRNIGGVVDPKSNTITVPVSSFGYFQVMYMDDSYNDVTNHPWARNDLDTLYSKGIMNSKSPGQFMPNDAINRGEFVTMLVKIFDIPLENLDTQQTGVGYNNSTFVDVQRGYNLAGSNSNTQFEQYNFLYIEAAARAGIVRGNANGMFLPNNAITRQDAAVMIARAAESKLSGDEAKSLANLQKLFTDANSIDYYALTSIDAISKLGLIEGKENVLLQGQKKTTLRFDPLENFTRAEAAVVAMRVLKQQKKVPK</sequence>